<protein>
    <submittedName>
        <fullName evidence="2">Uncharacterized protein</fullName>
    </submittedName>
</protein>
<accession>A0ABY6LRQ0</accession>
<evidence type="ECO:0000256" key="1">
    <source>
        <dbReference type="SAM" id="MobiDB-lite"/>
    </source>
</evidence>
<dbReference type="Proteomes" id="UP001235939">
    <property type="component" value="Chromosome X"/>
</dbReference>
<keyword evidence="3" id="KW-1185">Reference proteome</keyword>
<reference evidence="2 3" key="1">
    <citation type="submission" date="2022-03" db="EMBL/GenBank/DDBJ databases">
        <title>A chromosomal length assembly of Cordylochernes scorpioides.</title>
        <authorList>
            <person name="Zeh D."/>
            <person name="Zeh J."/>
        </authorList>
    </citation>
    <scope>NUCLEOTIDE SEQUENCE [LARGE SCALE GENOMIC DNA]</scope>
    <source>
        <strain evidence="2">IN4F17</strain>
        <tissue evidence="2">Whole Body</tissue>
    </source>
</reference>
<proteinExistence type="predicted"/>
<feature type="region of interest" description="Disordered" evidence="1">
    <location>
        <begin position="60"/>
        <end position="92"/>
    </location>
</feature>
<sequence length="199" mass="23392">MLLQFQPLKSGKINLNVVARHSAMTHVKTIKSKCSNDIVWTYSRGIRPILCGDLSPWMRHGSTTTRQKPNKSRSSGWKPVAQRQRKRSRSPLAERSWPNYYSDFLHQLDIKIRVKRPGLRNKKKSFTTGHCIYSQKCIDNRKNSEFEVRLPPILLNLHPQNSIFSHTRRNRFASNVEEYFNTIPDFHFREGMPILEKLF</sequence>
<feature type="compositionally biased region" description="Polar residues" evidence="1">
    <location>
        <begin position="61"/>
        <end position="75"/>
    </location>
</feature>
<name>A0ABY6LRQ0_9ARAC</name>
<dbReference type="EMBL" id="CP092886">
    <property type="protein sequence ID" value="UYV83753.1"/>
    <property type="molecule type" value="Genomic_DNA"/>
</dbReference>
<evidence type="ECO:0000313" key="2">
    <source>
        <dbReference type="EMBL" id="UYV83753.1"/>
    </source>
</evidence>
<gene>
    <name evidence="2" type="ORF">LAZ67_X000017</name>
</gene>
<organism evidence="2 3">
    <name type="scientific">Cordylochernes scorpioides</name>
    <dbReference type="NCBI Taxonomy" id="51811"/>
    <lineage>
        <taxon>Eukaryota</taxon>
        <taxon>Metazoa</taxon>
        <taxon>Ecdysozoa</taxon>
        <taxon>Arthropoda</taxon>
        <taxon>Chelicerata</taxon>
        <taxon>Arachnida</taxon>
        <taxon>Pseudoscorpiones</taxon>
        <taxon>Cheliferoidea</taxon>
        <taxon>Chernetidae</taxon>
        <taxon>Cordylochernes</taxon>
    </lineage>
</organism>
<evidence type="ECO:0000313" key="3">
    <source>
        <dbReference type="Proteomes" id="UP001235939"/>
    </source>
</evidence>